<dbReference type="GO" id="GO:0016832">
    <property type="term" value="F:aldehyde-lyase activity"/>
    <property type="evidence" value="ECO:0007669"/>
    <property type="project" value="TreeGrafter"/>
</dbReference>
<dbReference type="PANTHER" id="PTHR30502">
    <property type="entry name" value="2-KETO-3-DEOXY-L-RHAMNONATE ALDOLASE"/>
    <property type="match status" value="1"/>
</dbReference>
<dbReference type="Pfam" id="PF03328">
    <property type="entry name" value="HpcH_HpaI"/>
    <property type="match status" value="1"/>
</dbReference>
<dbReference type="SUPFAM" id="SSF51621">
    <property type="entry name" value="Phosphoenolpyruvate/pyruvate domain"/>
    <property type="match status" value="1"/>
</dbReference>
<organism evidence="6 7">
    <name type="scientific">Rathayibacter festucae DSM 15932</name>
    <dbReference type="NCBI Taxonomy" id="1328866"/>
    <lineage>
        <taxon>Bacteria</taxon>
        <taxon>Bacillati</taxon>
        <taxon>Actinomycetota</taxon>
        <taxon>Actinomycetes</taxon>
        <taxon>Micrococcales</taxon>
        <taxon>Microbacteriaceae</taxon>
        <taxon>Rathayibacter</taxon>
    </lineage>
</organism>
<keyword evidence="2" id="KW-0479">Metal-binding</keyword>
<name>A0A3T0T6L6_9MICO</name>
<dbReference type="Gene3D" id="3.20.20.60">
    <property type="entry name" value="Phosphoenolpyruvate-binding domains"/>
    <property type="match status" value="1"/>
</dbReference>
<dbReference type="InterPro" id="IPR005000">
    <property type="entry name" value="Aldolase/citrate-lyase_domain"/>
</dbReference>
<accession>A0A3T0T6L6</accession>
<feature type="domain" description="HpcH/HpaI aldolase/citrate lyase" evidence="5">
    <location>
        <begin position="92"/>
        <end position="312"/>
    </location>
</feature>
<dbReference type="GO" id="GO:0005737">
    <property type="term" value="C:cytoplasm"/>
    <property type="evidence" value="ECO:0007669"/>
    <property type="project" value="TreeGrafter"/>
</dbReference>
<evidence type="ECO:0000313" key="6">
    <source>
        <dbReference type="EMBL" id="AZZ54211.1"/>
    </source>
</evidence>
<dbReference type="InterPro" id="IPR015813">
    <property type="entry name" value="Pyrv/PenolPyrv_kinase-like_dom"/>
</dbReference>
<evidence type="ECO:0000256" key="2">
    <source>
        <dbReference type="ARBA" id="ARBA00022723"/>
    </source>
</evidence>
<evidence type="ECO:0000256" key="4">
    <source>
        <dbReference type="SAM" id="MobiDB-lite"/>
    </source>
</evidence>
<protein>
    <submittedName>
        <fullName evidence="6">Aldolase</fullName>
    </submittedName>
</protein>
<dbReference type="Proteomes" id="UP000285317">
    <property type="component" value="Chromosome"/>
</dbReference>
<dbReference type="InterPro" id="IPR040442">
    <property type="entry name" value="Pyrv_kinase-like_dom_sf"/>
</dbReference>
<keyword evidence="3" id="KW-0456">Lyase</keyword>
<dbReference type="AlphaFoldDB" id="A0A3T0T6L6"/>
<dbReference type="PANTHER" id="PTHR30502:SF0">
    <property type="entry name" value="PHOSPHOENOLPYRUVATE CARBOXYLASE FAMILY PROTEIN"/>
    <property type="match status" value="1"/>
</dbReference>
<feature type="region of interest" description="Disordered" evidence="4">
    <location>
        <begin position="1"/>
        <end position="45"/>
    </location>
</feature>
<gene>
    <name evidence="6" type="ORF">C1I64_07295</name>
</gene>
<evidence type="ECO:0000313" key="7">
    <source>
        <dbReference type="Proteomes" id="UP000285317"/>
    </source>
</evidence>
<evidence type="ECO:0000256" key="3">
    <source>
        <dbReference type="ARBA" id="ARBA00023239"/>
    </source>
</evidence>
<evidence type="ECO:0000256" key="1">
    <source>
        <dbReference type="ARBA" id="ARBA00005568"/>
    </source>
</evidence>
<dbReference type="GO" id="GO:0046872">
    <property type="term" value="F:metal ion binding"/>
    <property type="evidence" value="ECO:0007669"/>
    <property type="project" value="UniProtKB-KW"/>
</dbReference>
<evidence type="ECO:0000259" key="5">
    <source>
        <dbReference type="Pfam" id="PF03328"/>
    </source>
</evidence>
<dbReference type="EMBL" id="CP028137">
    <property type="protein sequence ID" value="AZZ54211.1"/>
    <property type="molecule type" value="Genomic_DNA"/>
</dbReference>
<dbReference type="InterPro" id="IPR050251">
    <property type="entry name" value="HpcH-HpaI_aldolase"/>
</dbReference>
<feature type="compositionally biased region" description="Basic residues" evidence="4">
    <location>
        <begin position="1"/>
        <end position="11"/>
    </location>
</feature>
<sequence>MRRRREARRHRVGGDEEGDGHGVPGRGRDAVHHGHAHSRPSSRDRTCVRIRPSVGRPHRHRHRRALARRRPRCARIGPVDAERVLGDGRADGVWCRLGEPLTVAQIARGGPAWLCLDAQHGAFDDAAVLATMRALATVSERPPVAVRVAGLSDPLIGRALDAGADVVVVPMIESVEDAAAAVRAAHYPPLGRRSWGPMTDLWGAAPPSAAEARPALWLMIETQTGLDAVEEILAVPGVAGVFVGPFDLAIGLGRELPDLLAADGPEDPLPRIAAAARNAGLVAGAYAGDQERARQLRALGFPRVAVATDQSLIALGTAAALGAVADGSGC</sequence>
<reference evidence="6 7" key="1">
    <citation type="submission" date="2018-03" db="EMBL/GenBank/DDBJ databases">
        <title>Bacteriophage NCPPB3778 and a type I-E CRISPR drive the evolution of the US Biological Select Agent, Rathayibacter toxicus.</title>
        <authorList>
            <person name="Davis E.W.II."/>
            <person name="Tabima J.F."/>
            <person name="Weisberg A.J."/>
            <person name="Dantas Lopes L."/>
            <person name="Wiseman M.S."/>
            <person name="Wiseman M.S."/>
            <person name="Pupko T."/>
            <person name="Belcher M.S."/>
            <person name="Sechler A.J."/>
            <person name="Tancos M.A."/>
            <person name="Schroeder B.K."/>
            <person name="Murray T.D."/>
            <person name="Luster D.G."/>
            <person name="Schneider W.L."/>
            <person name="Rogers E."/>
            <person name="Andreote F.D."/>
            <person name="Grunwald N.J."/>
            <person name="Putnam M.L."/>
            <person name="Chang J.H."/>
        </authorList>
    </citation>
    <scope>NUCLEOTIDE SEQUENCE [LARGE SCALE GENOMIC DNA]</scope>
    <source>
        <strain evidence="6 7">DSM 15932</strain>
    </source>
</reference>
<comment type="similarity">
    <text evidence="1">Belongs to the HpcH/HpaI aldolase family.</text>
</comment>
<dbReference type="KEGG" id="rfs:C1I64_07295"/>
<proteinExistence type="inferred from homology"/>